<protein>
    <submittedName>
        <fullName evidence="2">Uncharacterized protein</fullName>
    </submittedName>
</protein>
<name>A0A6A6CZZ5_ZASCE</name>
<feature type="signal peptide" evidence="1">
    <location>
        <begin position="1"/>
        <end position="17"/>
    </location>
</feature>
<keyword evidence="1" id="KW-0732">Signal</keyword>
<dbReference type="RefSeq" id="XP_033673613.1">
    <property type="nucleotide sequence ID" value="XM_033803725.1"/>
</dbReference>
<dbReference type="Proteomes" id="UP000799537">
    <property type="component" value="Unassembled WGS sequence"/>
</dbReference>
<organism evidence="2 3">
    <name type="scientific">Zasmidium cellare ATCC 36951</name>
    <dbReference type="NCBI Taxonomy" id="1080233"/>
    <lineage>
        <taxon>Eukaryota</taxon>
        <taxon>Fungi</taxon>
        <taxon>Dikarya</taxon>
        <taxon>Ascomycota</taxon>
        <taxon>Pezizomycotina</taxon>
        <taxon>Dothideomycetes</taxon>
        <taxon>Dothideomycetidae</taxon>
        <taxon>Mycosphaerellales</taxon>
        <taxon>Mycosphaerellaceae</taxon>
        <taxon>Zasmidium</taxon>
    </lineage>
</organism>
<evidence type="ECO:0000313" key="2">
    <source>
        <dbReference type="EMBL" id="KAF2172724.1"/>
    </source>
</evidence>
<dbReference type="GeneID" id="54556997"/>
<accession>A0A6A6CZZ5</accession>
<dbReference type="AlphaFoldDB" id="A0A6A6CZZ5"/>
<evidence type="ECO:0000256" key="1">
    <source>
        <dbReference type="SAM" id="SignalP"/>
    </source>
</evidence>
<evidence type="ECO:0000313" key="3">
    <source>
        <dbReference type="Proteomes" id="UP000799537"/>
    </source>
</evidence>
<sequence>MHYIVKMTLLFAASAIAAKQAGQFGPWDPHPRQWGPGRGGGWSNNGQPPLDYRVGCTCNTNQQEDPSTGQQACNQLSSIWGNLYWDDWNQVCMDDNQIGLDTNGFSAACQRASQGQNFDSFNPVATQADCSPF</sequence>
<dbReference type="OrthoDB" id="3650590at2759"/>
<dbReference type="EMBL" id="ML993580">
    <property type="protein sequence ID" value="KAF2172724.1"/>
    <property type="molecule type" value="Genomic_DNA"/>
</dbReference>
<reference evidence="2" key="1">
    <citation type="journal article" date="2020" name="Stud. Mycol.">
        <title>101 Dothideomycetes genomes: a test case for predicting lifestyles and emergence of pathogens.</title>
        <authorList>
            <person name="Haridas S."/>
            <person name="Albert R."/>
            <person name="Binder M."/>
            <person name="Bloem J."/>
            <person name="Labutti K."/>
            <person name="Salamov A."/>
            <person name="Andreopoulos B."/>
            <person name="Baker S."/>
            <person name="Barry K."/>
            <person name="Bills G."/>
            <person name="Bluhm B."/>
            <person name="Cannon C."/>
            <person name="Castanera R."/>
            <person name="Culley D."/>
            <person name="Daum C."/>
            <person name="Ezra D."/>
            <person name="Gonzalez J."/>
            <person name="Henrissat B."/>
            <person name="Kuo A."/>
            <person name="Liang C."/>
            <person name="Lipzen A."/>
            <person name="Lutzoni F."/>
            <person name="Magnuson J."/>
            <person name="Mondo S."/>
            <person name="Nolan M."/>
            <person name="Ohm R."/>
            <person name="Pangilinan J."/>
            <person name="Park H.-J."/>
            <person name="Ramirez L."/>
            <person name="Alfaro M."/>
            <person name="Sun H."/>
            <person name="Tritt A."/>
            <person name="Yoshinaga Y."/>
            <person name="Zwiers L.-H."/>
            <person name="Turgeon B."/>
            <person name="Goodwin S."/>
            <person name="Spatafora J."/>
            <person name="Crous P."/>
            <person name="Grigoriev I."/>
        </authorList>
    </citation>
    <scope>NUCLEOTIDE SEQUENCE</scope>
    <source>
        <strain evidence="2">ATCC 36951</strain>
    </source>
</reference>
<keyword evidence="3" id="KW-1185">Reference proteome</keyword>
<feature type="chain" id="PRO_5025670649" evidence="1">
    <location>
        <begin position="18"/>
        <end position="133"/>
    </location>
</feature>
<proteinExistence type="predicted"/>
<gene>
    <name evidence="2" type="ORF">M409DRAFT_16685</name>
</gene>